<gene>
    <name evidence="1" type="ORF">TELCIR_08112</name>
</gene>
<keyword evidence="2" id="KW-1185">Reference proteome</keyword>
<sequence>MVAKIPIKSAAAFTRNQGGQNCASQARNTQISEDEALARALAESMDEVSISPEERDRRLAEQLQAQEYGLVVTYDVCKLFTCDV</sequence>
<protein>
    <submittedName>
        <fullName evidence="1">Uncharacterized protein</fullName>
    </submittedName>
</protein>
<evidence type="ECO:0000313" key="1">
    <source>
        <dbReference type="EMBL" id="PIO70048.1"/>
    </source>
</evidence>
<name>A0A2G9UIG8_TELCI</name>
<organism evidence="1 2">
    <name type="scientific">Teladorsagia circumcincta</name>
    <name type="common">Brown stomach worm</name>
    <name type="synonym">Ostertagia circumcincta</name>
    <dbReference type="NCBI Taxonomy" id="45464"/>
    <lineage>
        <taxon>Eukaryota</taxon>
        <taxon>Metazoa</taxon>
        <taxon>Ecdysozoa</taxon>
        <taxon>Nematoda</taxon>
        <taxon>Chromadorea</taxon>
        <taxon>Rhabditida</taxon>
        <taxon>Rhabditina</taxon>
        <taxon>Rhabditomorpha</taxon>
        <taxon>Strongyloidea</taxon>
        <taxon>Trichostrongylidae</taxon>
        <taxon>Teladorsagia</taxon>
    </lineage>
</organism>
<evidence type="ECO:0000313" key="2">
    <source>
        <dbReference type="Proteomes" id="UP000230423"/>
    </source>
</evidence>
<proteinExistence type="predicted"/>
<dbReference type="EMBL" id="KZ346418">
    <property type="protein sequence ID" value="PIO70048.1"/>
    <property type="molecule type" value="Genomic_DNA"/>
</dbReference>
<accession>A0A2G9UIG8</accession>
<reference evidence="1 2" key="1">
    <citation type="submission" date="2015-09" db="EMBL/GenBank/DDBJ databases">
        <title>Draft genome of the parasitic nematode Teladorsagia circumcincta isolate WARC Sus (inbred).</title>
        <authorList>
            <person name="Mitreva M."/>
        </authorList>
    </citation>
    <scope>NUCLEOTIDE SEQUENCE [LARGE SCALE GENOMIC DNA]</scope>
    <source>
        <strain evidence="1 2">S</strain>
    </source>
</reference>
<dbReference type="Proteomes" id="UP000230423">
    <property type="component" value="Unassembled WGS sequence"/>
</dbReference>
<dbReference type="AlphaFoldDB" id="A0A2G9UIG8"/>